<dbReference type="PaxDb" id="55529-EKX48887"/>
<keyword evidence="5" id="KW-1185">Reference proteome</keyword>
<feature type="region of interest" description="Disordered" evidence="1">
    <location>
        <begin position="166"/>
        <end position="190"/>
    </location>
</feature>
<organism evidence="3">
    <name type="scientific">Guillardia theta (strain CCMP2712)</name>
    <name type="common">Cryptophyte</name>
    <dbReference type="NCBI Taxonomy" id="905079"/>
    <lineage>
        <taxon>Eukaryota</taxon>
        <taxon>Cryptophyceae</taxon>
        <taxon>Pyrenomonadales</taxon>
        <taxon>Geminigeraceae</taxon>
        <taxon>Guillardia</taxon>
    </lineage>
</organism>
<dbReference type="AlphaFoldDB" id="L1JKP8"/>
<dbReference type="RefSeq" id="XP_005835867.1">
    <property type="nucleotide sequence ID" value="XM_005835810.1"/>
</dbReference>
<protein>
    <submittedName>
        <fullName evidence="3 4">Uncharacterized protein</fullName>
    </submittedName>
</protein>
<dbReference type="GeneID" id="17305508"/>
<sequence>MVSGMARRTAIGMGIGMMACSMIATIVFMKYRTSNTLISQTHGDGSTLKRIIKRTLMQDSEVDEGHLYANALRKAGFRFNHGEEDAIATSLQHGKHKLSSLAINPKLQQQIKVADVINQSPSMLHKSHFVEAPAHTSKMKTVSKSHMGRSTVDLSDKIRLAEAILHGRPHKSQEHKSKAASSPSKGASKKAIQATMMAARASVQMPAHKMNPLSIKERMKDLLNRKAERDLKKMWSNAHTSKPMEAHHTSTLQGNFAESFLKKLNEKEASMFKQEESAALSKEELMTAKWDTAKHWEANHPVQLDAKNYQPTALLFGNLKDGTALQVKDGHSMSRIKLEKSMRQQLDAGLHDLQRSMKPPASVATDSRKQADMGTNLIQSIAEDNSQVPENKLEQRLKETITGLDHDLEEKLFHASLAKHLFRREN</sequence>
<gene>
    <name evidence="3" type="ORF">GUITHDRAFT_105512</name>
</gene>
<dbReference type="EnsemblProtists" id="EKX48887">
    <property type="protein sequence ID" value="EKX48887"/>
    <property type="gene ID" value="GUITHDRAFT_105512"/>
</dbReference>
<feature type="transmembrane region" description="Helical" evidence="2">
    <location>
        <begin position="12"/>
        <end position="31"/>
    </location>
</feature>
<keyword evidence="2" id="KW-0812">Transmembrane</keyword>
<reference evidence="4" key="3">
    <citation type="submission" date="2015-06" db="UniProtKB">
        <authorList>
            <consortium name="EnsemblProtists"/>
        </authorList>
    </citation>
    <scope>IDENTIFICATION</scope>
</reference>
<keyword evidence="2" id="KW-0472">Membrane</keyword>
<dbReference type="KEGG" id="gtt:GUITHDRAFT_105512"/>
<evidence type="ECO:0000256" key="2">
    <source>
        <dbReference type="SAM" id="Phobius"/>
    </source>
</evidence>
<reference evidence="5" key="2">
    <citation type="submission" date="2012-11" db="EMBL/GenBank/DDBJ databases">
        <authorList>
            <person name="Kuo A."/>
            <person name="Curtis B.A."/>
            <person name="Tanifuji G."/>
            <person name="Burki F."/>
            <person name="Gruber A."/>
            <person name="Irimia M."/>
            <person name="Maruyama S."/>
            <person name="Arias M.C."/>
            <person name="Ball S.G."/>
            <person name="Gile G.H."/>
            <person name="Hirakawa Y."/>
            <person name="Hopkins J.F."/>
            <person name="Rensing S.A."/>
            <person name="Schmutz J."/>
            <person name="Symeonidi A."/>
            <person name="Elias M."/>
            <person name="Eveleigh R.J."/>
            <person name="Herman E.K."/>
            <person name="Klute M.J."/>
            <person name="Nakayama T."/>
            <person name="Obornik M."/>
            <person name="Reyes-Prieto A."/>
            <person name="Armbrust E.V."/>
            <person name="Aves S.J."/>
            <person name="Beiko R.G."/>
            <person name="Coutinho P."/>
            <person name="Dacks J.B."/>
            <person name="Durnford D.G."/>
            <person name="Fast N.M."/>
            <person name="Green B.R."/>
            <person name="Grisdale C."/>
            <person name="Hempe F."/>
            <person name="Henrissat B."/>
            <person name="Hoppner M.P."/>
            <person name="Ishida K.-I."/>
            <person name="Kim E."/>
            <person name="Koreny L."/>
            <person name="Kroth P.G."/>
            <person name="Liu Y."/>
            <person name="Malik S.-B."/>
            <person name="Maier U.G."/>
            <person name="McRose D."/>
            <person name="Mock T."/>
            <person name="Neilson J.A."/>
            <person name="Onodera N.T."/>
            <person name="Poole A.M."/>
            <person name="Pritham E.J."/>
            <person name="Richards T.A."/>
            <person name="Rocap G."/>
            <person name="Roy S.W."/>
            <person name="Sarai C."/>
            <person name="Schaack S."/>
            <person name="Shirato S."/>
            <person name="Slamovits C.H."/>
            <person name="Spencer D.F."/>
            <person name="Suzuki S."/>
            <person name="Worden A.Z."/>
            <person name="Zauner S."/>
            <person name="Barry K."/>
            <person name="Bell C."/>
            <person name="Bharti A.K."/>
            <person name="Crow J.A."/>
            <person name="Grimwood J."/>
            <person name="Kramer R."/>
            <person name="Lindquist E."/>
            <person name="Lucas S."/>
            <person name="Salamov A."/>
            <person name="McFadden G.I."/>
            <person name="Lane C.E."/>
            <person name="Keeling P.J."/>
            <person name="Gray M.W."/>
            <person name="Grigoriev I.V."/>
            <person name="Archibald J.M."/>
        </authorList>
    </citation>
    <scope>NUCLEOTIDE SEQUENCE</scope>
    <source>
        <strain evidence="5">CCMP2712</strain>
    </source>
</reference>
<dbReference type="Proteomes" id="UP000011087">
    <property type="component" value="Unassembled WGS sequence"/>
</dbReference>
<evidence type="ECO:0000313" key="4">
    <source>
        <dbReference type="EnsemblProtists" id="EKX48887"/>
    </source>
</evidence>
<evidence type="ECO:0000256" key="1">
    <source>
        <dbReference type="SAM" id="MobiDB-lite"/>
    </source>
</evidence>
<proteinExistence type="predicted"/>
<accession>L1JKP8</accession>
<evidence type="ECO:0000313" key="3">
    <source>
        <dbReference type="EMBL" id="EKX48887.1"/>
    </source>
</evidence>
<reference evidence="3 5" key="1">
    <citation type="journal article" date="2012" name="Nature">
        <title>Algal genomes reveal evolutionary mosaicism and the fate of nucleomorphs.</title>
        <authorList>
            <consortium name="DOE Joint Genome Institute"/>
            <person name="Curtis B.A."/>
            <person name="Tanifuji G."/>
            <person name="Burki F."/>
            <person name="Gruber A."/>
            <person name="Irimia M."/>
            <person name="Maruyama S."/>
            <person name="Arias M.C."/>
            <person name="Ball S.G."/>
            <person name="Gile G.H."/>
            <person name="Hirakawa Y."/>
            <person name="Hopkins J.F."/>
            <person name="Kuo A."/>
            <person name="Rensing S.A."/>
            <person name="Schmutz J."/>
            <person name="Symeonidi A."/>
            <person name="Elias M."/>
            <person name="Eveleigh R.J."/>
            <person name="Herman E.K."/>
            <person name="Klute M.J."/>
            <person name="Nakayama T."/>
            <person name="Obornik M."/>
            <person name="Reyes-Prieto A."/>
            <person name="Armbrust E.V."/>
            <person name="Aves S.J."/>
            <person name="Beiko R.G."/>
            <person name="Coutinho P."/>
            <person name="Dacks J.B."/>
            <person name="Durnford D.G."/>
            <person name="Fast N.M."/>
            <person name="Green B.R."/>
            <person name="Grisdale C.J."/>
            <person name="Hempel F."/>
            <person name="Henrissat B."/>
            <person name="Hoppner M.P."/>
            <person name="Ishida K."/>
            <person name="Kim E."/>
            <person name="Koreny L."/>
            <person name="Kroth P.G."/>
            <person name="Liu Y."/>
            <person name="Malik S.B."/>
            <person name="Maier U.G."/>
            <person name="McRose D."/>
            <person name="Mock T."/>
            <person name="Neilson J.A."/>
            <person name="Onodera N.T."/>
            <person name="Poole A.M."/>
            <person name="Pritham E.J."/>
            <person name="Richards T.A."/>
            <person name="Rocap G."/>
            <person name="Roy S.W."/>
            <person name="Sarai C."/>
            <person name="Schaack S."/>
            <person name="Shirato S."/>
            <person name="Slamovits C.H."/>
            <person name="Spencer D.F."/>
            <person name="Suzuki S."/>
            <person name="Worden A.Z."/>
            <person name="Zauner S."/>
            <person name="Barry K."/>
            <person name="Bell C."/>
            <person name="Bharti A.K."/>
            <person name="Crow J.A."/>
            <person name="Grimwood J."/>
            <person name="Kramer R."/>
            <person name="Lindquist E."/>
            <person name="Lucas S."/>
            <person name="Salamov A."/>
            <person name="McFadden G.I."/>
            <person name="Lane C.E."/>
            <person name="Keeling P.J."/>
            <person name="Gray M.W."/>
            <person name="Grigoriev I.V."/>
            <person name="Archibald J.M."/>
        </authorList>
    </citation>
    <scope>NUCLEOTIDE SEQUENCE</scope>
    <source>
        <strain evidence="3 5">CCMP2712</strain>
    </source>
</reference>
<keyword evidence="2" id="KW-1133">Transmembrane helix</keyword>
<feature type="compositionally biased region" description="Low complexity" evidence="1">
    <location>
        <begin position="179"/>
        <end position="190"/>
    </location>
</feature>
<dbReference type="EMBL" id="JH992984">
    <property type="protein sequence ID" value="EKX48887.1"/>
    <property type="molecule type" value="Genomic_DNA"/>
</dbReference>
<dbReference type="PROSITE" id="PS51257">
    <property type="entry name" value="PROKAR_LIPOPROTEIN"/>
    <property type="match status" value="1"/>
</dbReference>
<evidence type="ECO:0000313" key="5">
    <source>
        <dbReference type="Proteomes" id="UP000011087"/>
    </source>
</evidence>
<dbReference type="HOGENOM" id="CLU_644726_0_0_1"/>
<name>L1JKP8_GUITC</name>